<evidence type="ECO:0000313" key="2">
    <source>
        <dbReference type="EMBL" id="KAJ3443996.1"/>
    </source>
</evidence>
<organism evidence="2 3">
    <name type="scientific">Anaeramoeba flamelloides</name>
    <dbReference type="NCBI Taxonomy" id="1746091"/>
    <lineage>
        <taxon>Eukaryota</taxon>
        <taxon>Metamonada</taxon>
        <taxon>Anaeramoebidae</taxon>
        <taxon>Anaeramoeba</taxon>
    </lineage>
</organism>
<gene>
    <name evidence="2" type="ORF">M0812_09845</name>
</gene>
<proteinExistence type="predicted"/>
<reference evidence="2" key="1">
    <citation type="submission" date="2022-08" db="EMBL/GenBank/DDBJ databases">
        <title>Novel sulphate-reducing endosymbionts in the free-living metamonad Anaeramoeba.</title>
        <authorList>
            <person name="Jerlstrom-Hultqvist J."/>
            <person name="Cepicka I."/>
            <person name="Gallot-Lavallee L."/>
            <person name="Salas-Leiva D."/>
            <person name="Curtis B.A."/>
            <person name="Zahonova K."/>
            <person name="Pipaliya S."/>
            <person name="Dacks J."/>
            <person name="Roger A.J."/>
        </authorList>
    </citation>
    <scope>NUCLEOTIDE SEQUENCE</scope>
    <source>
        <strain evidence="2">Busselton2</strain>
    </source>
</reference>
<name>A0AAV7ZT24_9EUKA</name>
<feature type="compositionally biased region" description="Basic residues" evidence="1">
    <location>
        <begin position="121"/>
        <end position="134"/>
    </location>
</feature>
<feature type="region of interest" description="Disordered" evidence="1">
    <location>
        <begin position="112"/>
        <end position="140"/>
    </location>
</feature>
<dbReference type="AlphaFoldDB" id="A0AAV7ZT24"/>
<protein>
    <submittedName>
        <fullName evidence="2">Uncharacterized protein</fullName>
    </submittedName>
</protein>
<evidence type="ECO:0000256" key="1">
    <source>
        <dbReference type="SAM" id="MobiDB-lite"/>
    </source>
</evidence>
<accession>A0AAV7ZT24</accession>
<dbReference type="Proteomes" id="UP001146793">
    <property type="component" value="Unassembled WGS sequence"/>
</dbReference>
<evidence type="ECO:0000313" key="3">
    <source>
        <dbReference type="Proteomes" id="UP001146793"/>
    </source>
</evidence>
<comment type="caution">
    <text evidence="2">The sequence shown here is derived from an EMBL/GenBank/DDBJ whole genome shotgun (WGS) entry which is preliminary data.</text>
</comment>
<dbReference type="EMBL" id="JANTQA010000023">
    <property type="protein sequence ID" value="KAJ3443996.1"/>
    <property type="molecule type" value="Genomic_DNA"/>
</dbReference>
<sequence length="140" mass="16779">MNKTNNYDKKYEQILNSKIGKLGNNDKGKLYRHLKSYYHDNKKVNYRAITKILFGESLFLRPQYPPLIGPGIVSDQKSLQFIVPNKRVEQIKNESTSPLSRFVLRFLNNEESQSEEEFKGKKNRKRKRKRKRKQIYQFHD</sequence>